<dbReference type="SUPFAM" id="SSF54909">
    <property type="entry name" value="Dimeric alpha+beta barrel"/>
    <property type="match status" value="1"/>
</dbReference>
<proteinExistence type="predicted"/>
<dbReference type="InterPro" id="IPR011008">
    <property type="entry name" value="Dimeric_a/b-barrel"/>
</dbReference>
<keyword evidence="3" id="KW-1185">Reference proteome</keyword>
<keyword evidence="2" id="KW-0503">Monooxygenase</keyword>
<dbReference type="Gene3D" id="3.30.70.100">
    <property type="match status" value="1"/>
</dbReference>
<evidence type="ECO:0000259" key="1">
    <source>
        <dbReference type="PROSITE" id="PS51725"/>
    </source>
</evidence>
<dbReference type="GO" id="GO:0004497">
    <property type="term" value="F:monooxygenase activity"/>
    <property type="evidence" value="ECO:0007669"/>
    <property type="project" value="UniProtKB-KW"/>
</dbReference>
<dbReference type="Pfam" id="PF03992">
    <property type="entry name" value="ABM"/>
    <property type="match status" value="1"/>
</dbReference>
<gene>
    <name evidence="2" type="ORF">JHX87_07090</name>
</gene>
<evidence type="ECO:0000313" key="2">
    <source>
        <dbReference type="EMBL" id="WCR08561.1"/>
    </source>
</evidence>
<dbReference type="RefSeq" id="WP_271886154.1">
    <property type="nucleotide sequence ID" value="NZ_CP067136.1"/>
</dbReference>
<evidence type="ECO:0000313" key="3">
    <source>
        <dbReference type="Proteomes" id="UP001219349"/>
    </source>
</evidence>
<dbReference type="Proteomes" id="UP001219349">
    <property type="component" value="Chromosome"/>
</dbReference>
<dbReference type="InterPro" id="IPR007138">
    <property type="entry name" value="ABM_dom"/>
</dbReference>
<reference evidence="2 3" key="1">
    <citation type="submission" date="2021-01" db="EMBL/GenBank/DDBJ databases">
        <title>Biogeographic distribution of Paracoccus.</title>
        <authorList>
            <person name="Hollensteiner J."/>
            <person name="Leineberger J."/>
            <person name="Brinkhoff T."/>
            <person name="Daniel R."/>
        </authorList>
    </citation>
    <scope>NUCLEOTIDE SEQUENCE [LARGE SCALE GENOMIC DNA]</scope>
    <source>
        <strain evidence="2 3">KCTC 22803</strain>
    </source>
</reference>
<sequence length="122" mass="13495">MVTIKPLDPDFPIQQQLGQEAGPVVLVNLFTVDPADQEGLVEAWRNDALWMKQQPGYISTQLHKAVGESSMYLNYAVWDSIADFRAAFANPEFQNALSHYPSTAVTSPHLFQKLAVPSCCTA</sequence>
<dbReference type="PROSITE" id="PS51725">
    <property type="entry name" value="ABM"/>
    <property type="match status" value="1"/>
</dbReference>
<organism evidence="2 3">
    <name type="scientific">Paracoccus fistulariae</name>
    <dbReference type="NCBI Taxonomy" id="658446"/>
    <lineage>
        <taxon>Bacteria</taxon>
        <taxon>Pseudomonadati</taxon>
        <taxon>Pseudomonadota</taxon>
        <taxon>Alphaproteobacteria</taxon>
        <taxon>Rhodobacterales</taxon>
        <taxon>Paracoccaceae</taxon>
        <taxon>Paracoccus</taxon>
    </lineage>
</organism>
<name>A0ABY7SP07_9RHOB</name>
<accession>A0ABY7SP07</accession>
<feature type="domain" description="ABM" evidence="1">
    <location>
        <begin position="24"/>
        <end position="114"/>
    </location>
</feature>
<protein>
    <submittedName>
        <fullName evidence="2">Antibiotic biosynthesis monooxygenase</fullName>
    </submittedName>
</protein>
<dbReference type="EMBL" id="CP067136">
    <property type="protein sequence ID" value="WCR08561.1"/>
    <property type="molecule type" value="Genomic_DNA"/>
</dbReference>
<keyword evidence="2" id="KW-0560">Oxidoreductase</keyword>